<dbReference type="GO" id="GO:0000774">
    <property type="term" value="F:adenyl-nucleotide exchange factor activity"/>
    <property type="evidence" value="ECO:0007669"/>
    <property type="project" value="TreeGrafter"/>
</dbReference>
<reference evidence="6" key="1">
    <citation type="journal article" date="2020" name="Stud. Mycol.">
        <title>101 Dothideomycetes genomes: a test case for predicting lifestyles and emergence of pathogens.</title>
        <authorList>
            <person name="Haridas S."/>
            <person name="Albert R."/>
            <person name="Binder M."/>
            <person name="Bloem J."/>
            <person name="Labutti K."/>
            <person name="Salamov A."/>
            <person name="Andreopoulos B."/>
            <person name="Baker S."/>
            <person name="Barry K."/>
            <person name="Bills G."/>
            <person name="Bluhm B."/>
            <person name="Cannon C."/>
            <person name="Castanera R."/>
            <person name="Culley D."/>
            <person name="Daum C."/>
            <person name="Ezra D."/>
            <person name="Gonzalez J."/>
            <person name="Henrissat B."/>
            <person name="Kuo A."/>
            <person name="Liang C."/>
            <person name="Lipzen A."/>
            <person name="Lutzoni F."/>
            <person name="Magnuson J."/>
            <person name="Mondo S."/>
            <person name="Nolan M."/>
            <person name="Ohm R."/>
            <person name="Pangilinan J."/>
            <person name="Park H.-J."/>
            <person name="Ramirez L."/>
            <person name="Alfaro M."/>
            <person name="Sun H."/>
            <person name="Tritt A."/>
            <person name="Yoshinaga Y."/>
            <person name="Zwiers L.-H."/>
            <person name="Turgeon B."/>
            <person name="Goodwin S."/>
            <person name="Spatafora J."/>
            <person name="Crous P."/>
            <person name="Grigoriev I."/>
        </authorList>
    </citation>
    <scope>NUCLEOTIDE SEQUENCE</scope>
    <source>
        <strain evidence="6">CBS 279.74</strain>
    </source>
</reference>
<dbReference type="InterPro" id="IPR013918">
    <property type="entry name" value="Nucleotide_exch_fac_Fes1"/>
</dbReference>
<proteinExistence type="inferred from homology"/>
<dbReference type="Pfam" id="PF08609">
    <property type="entry name" value="Fes1"/>
    <property type="match status" value="1"/>
</dbReference>
<evidence type="ECO:0000256" key="1">
    <source>
        <dbReference type="ARBA" id="ARBA00011045"/>
    </source>
</evidence>
<protein>
    <submittedName>
        <fullName evidence="6">Fes1-domain-containing protein</fullName>
    </submittedName>
</protein>
<evidence type="ECO:0000256" key="3">
    <source>
        <dbReference type="ARBA" id="ARBA00024912"/>
    </source>
</evidence>
<dbReference type="InterPro" id="IPR011989">
    <property type="entry name" value="ARM-like"/>
</dbReference>
<evidence type="ECO:0000313" key="6">
    <source>
        <dbReference type="EMBL" id="KAF2710670.1"/>
    </source>
</evidence>
<keyword evidence="7" id="KW-1185">Reference proteome</keyword>
<dbReference type="InterPro" id="IPR050693">
    <property type="entry name" value="Hsp70_NEF-Inhibitors"/>
</dbReference>
<evidence type="ECO:0000313" key="7">
    <source>
        <dbReference type="Proteomes" id="UP000799428"/>
    </source>
</evidence>
<comment type="function">
    <text evidence="3">Functions as a nucleotide exchange factor (NEF) for Hsp70 chaperones which accelerates the release of ADP. Required for fully efficient Hsp70-mediated folding of proteins.</text>
</comment>
<sequence>MNDPGLNNLLKWGVENSAVSRNDQSAPKPATPFDAAAMAQFMGAAMGPSDADIMKESMKIINDSESDDKFSFEDKEIAFKNFEMLIEGLDNANNMESLGLWTPLVKQLDDPDPRIRALAAWCCNTAVQNNVRTQERLLIVGGIPPLVRLATQDSDTNVRKKAVGALSSVARNFQPGLDAIIPQLPAKFKPTGTLDANDMDSVDTLIDPLRANVKG</sequence>
<dbReference type="GO" id="GO:0005783">
    <property type="term" value="C:endoplasmic reticulum"/>
    <property type="evidence" value="ECO:0007669"/>
    <property type="project" value="TreeGrafter"/>
</dbReference>
<dbReference type="InterPro" id="IPR016024">
    <property type="entry name" value="ARM-type_fold"/>
</dbReference>
<keyword evidence="2" id="KW-0677">Repeat</keyword>
<dbReference type="OrthoDB" id="10250458at2759"/>
<dbReference type="PANTHER" id="PTHR19316">
    <property type="entry name" value="PROTEIN FOLDING REGULATOR"/>
    <property type="match status" value="1"/>
</dbReference>
<evidence type="ECO:0000259" key="5">
    <source>
        <dbReference type="Pfam" id="PF08609"/>
    </source>
</evidence>
<feature type="domain" description="Nucleotide exchange factor Fes1" evidence="5">
    <location>
        <begin position="6"/>
        <end position="95"/>
    </location>
</feature>
<gene>
    <name evidence="6" type="ORF">K504DRAFT_500610</name>
</gene>
<dbReference type="InterPro" id="IPR000225">
    <property type="entry name" value="Armadillo"/>
</dbReference>
<dbReference type="Gene3D" id="1.25.10.10">
    <property type="entry name" value="Leucine-rich Repeat Variant"/>
    <property type="match status" value="1"/>
</dbReference>
<dbReference type="PANTHER" id="PTHR19316:SF18">
    <property type="entry name" value="HSP70-BINDING PROTEIN 1"/>
    <property type="match status" value="1"/>
</dbReference>
<comment type="similarity">
    <text evidence="1">Belongs to the FES1 family.</text>
</comment>
<dbReference type="EMBL" id="MU005768">
    <property type="protein sequence ID" value="KAF2710670.1"/>
    <property type="molecule type" value="Genomic_DNA"/>
</dbReference>
<evidence type="ECO:0000256" key="2">
    <source>
        <dbReference type="ARBA" id="ARBA00022737"/>
    </source>
</evidence>
<name>A0A6G1KD13_9PLEO</name>
<accession>A0A6G1KD13</accession>
<dbReference type="Pfam" id="PF13646">
    <property type="entry name" value="HEAT_2"/>
    <property type="match status" value="1"/>
</dbReference>
<feature type="repeat" description="ARM" evidence="4">
    <location>
        <begin position="141"/>
        <end position="172"/>
    </location>
</feature>
<dbReference type="SUPFAM" id="SSF48371">
    <property type="entry name" value="ARM repeat"/>
    <property type="match status" value="1"/>
</dbReference>
<dbReference type="Proteomes" id="UP000799428">
    <property type="component" value="Unassembled WGS sequence"/>
</dbReference>
<evidence type="ECO:0000256" key="4">
    <source>
        <dbReference type="PROSITE-ProRule" id="PRU00259"/>
    </source>
</evidence>
<organism evidence="6 7">
    <name type="scientific">Pleomassaria siparia CBS 279.74</name>
    <dbReference type="NCBI Taxonomy" id="1314801"/>
    <lineage>
        <taxon>Eukaryota</taxon>
        <taxon>Fungi</taxon>
        <taxon>Dikarya</taxon>
        <taxon>Ascomycota</taxon>
        <taxon>Pezizomycotina</taxon>
        <taxon>Dothideomycetes</taxon>
        <taxon>Pleosporomycetidae</taxon>
        <taxon>Pleosporales</taxon>
        <taxon>Pleomassariaceae</taxon>
        <taxon>Pleomassaria</taxon>
    </lineage>
</organism>
<dbReference type="PROSITE" id="PS50176">
    <property type="entry name" value="ARM_REPEAT"/>
    <property type="match status" value="1"/>
</dbReference>
<dbReference type="AlphaFoldDB" id="A0A6G1KD13"/>